<keyword evidence="1" id="KW-0805">Transcription regulation</keyword>
<proteinExistence type="predicted"/>
<dbReference type="Gene3D" id="2.60.40.820">
    <property type="entry name" value="Transcription factor, T-box"/>
    <property type="match status" value="1"/>
</dbReference>
<evidence type="ECO:0000256" key="5">
    <source>
        <dbReference type="PROSITE-ProRule" id="PRU00201"/>
    </source>
</evidence>
<dbReference type="InterPro" id="IPR036960">
    <property type="entry name" value="T-box_sf"/>
</dbReference>
<evidence type="ECO:0000256" key="1">
    <source>
        <dbReference type="ARBA" id="ARBA00023015"/>
    </source>
</evidence>
<dbReference type="EMBL" id="HG994594">
    <property type="protein sequence ID" value="CAF2860095.1"/>
    <property type="molecule type" value="Genomic_DNA"/>
</dbReference>
<comment type="caution">
    <text evidence="5">Lacks conserved residue(s) required for the propagation of feature annotation.</text>
</comment>
<reference evidence="7" key="1">
    <citation type="submission" date="2021-02" db="EMBL/GenBank/DDBJ databases">
        <authorList>
            <person name="Bekaert M."/>
        </authorList>
    </citation>
    <scope>NUCLEOTIDE SEQUENCE</scope>
    <source>
        <strain evidence="7">IoA-00</strain>
    </source>
</reference>
<evidence type="ECO:0000259" key="6">
    <source>
        <dbReference type="PROSITE" id="PS50252"/>
    </source>
</evidence>
<dbReference type="AlphaFoldDB" id="A0A7R8CRX9"/>
<keyword evidence="3" id="KW-0804">Transcription</keyword>
<keyword evidence="4 5" id="KW-0539">Nucleus</keyword>
<evidence type="ECO:0000256" key="4">
    <source>
        <dbReference type="ARBA" id="ARBA00023242"/>
    </source>
</evidence>
<dbReference type="GO" id="GO:0045893">
    <property type="term" value="P:positive regulation of DNA-templated transcription"/>
    <property type="evidence" value="ECO:0007669"/>
    <property type="project" value="InterPro"/>
</dbReference>
<dbReference type="InterPro" id="IPR046360">
    <property type="entry name" value="T-box_DNA-bd"/>
</dbReference>
<keyword evidence="8" id="KW-1185">Reference proteome</keyword>
<dbReference type="PROSITE" id="PS50252">
    <property type="entry name" value="TBOX_3"/>
    <property type="match status" value="1"/>
</dbReference>
<dbReference type="SUPFAM" id="SSF49417">
    <property type="entry name" value="p53-like transcription factors"/>
    <property type="match status" value="1"/>
</dbReference>
<evidence type="ECO:0000313" key="8">
    <source>
        <dbReference type="Proteomes" id="UP000675881"/>
    </source>
</evidence>
<protein>
    <submittedName>
        <fullName evidence="7">TBX20</fullName>
    </submittedName>
</protein>
<sequence length="324" mass="36873">MKEDKVVKEEELLPPTRLAPILPSRSSCKSEEDIEEELDVVEHMHSTKVGEEETSKKQPKKKEKCHPIQLKYWVILDIVPCDNKRYRYAYHRPPGLLLVKRILHRQRDSISTLILLLLGINYESKSSPSTKSQLTNNEMDKNGQIILNSMHRFPTPIHLVSRPAYIDQGPILNIEREKSSHMGYIPKLFSQPRLNDYETELYGFPPSPHHHLGLHPAMFLDSNLLLRSPFMSANNDENANGGGGINNNNNVMGRCRKGPYNDDDGCRSCGRQATTPRLPSPCNHPTWQASPPIKVFHPMSSHINAPLRQVYLQGRTKLEGSLPK</sequence>
<evidence type="ECO:0000256" key="2">
    <source>
        <dbReference type="ARBA" id="ARBA00023125"/>
    </source>
</evidence>
<dbReference type="InterPro" id="IPR008967">
    <property type="entry name" value="p53-like_TF_DNA-bd_sf"/>
</dbReference>
<dbReference type="OrthoDB" id="7442607at2759"/>
<name>A0A7R8CRX9_LEPSM</name>
<accession>A0A7R8CRX9</accession>
<keyword evidence="2 5" id="KW-0238">DNA-binding</keyword>
<dbReference type="Proteomes" id="UP000675881">
    <property type="component" value="Chromosome 15"/>
</dbReference>
<gene>
    <name evidence="7" type="ORF">LSAA_5849</name>
</gene>
<comment type="subcellular location">
    <subcellularLocation>
        <location evidence="5">Nucleus</location>
    </subcellularLocation>
</comment>
<dbReference type="GO" id="GO:0003700">
    <property type="term" value="F:DNA-binding transcription factor activity"/>
    <property type="evidence" value="ECO:0007669"/>
    <property type="project" value="InterPro"/>
</dbReference>
<evidence type="ECO:0000256" key="3">
    <source>
        <dbReference type="ARBA" id="ARBA00023163"/>
    </source>
</evidence>
<feature type="domain" description="T-box" evidence="6">
    <location>
        <begin position="72"/>
        <end position="160"/>
    </location>
</feature>
<dbReference type="GO" id="GO:0005634">
    <property type="term" value="C:nucleus"/>
    <property type="evidence" value="ECO:0007669"/>
    <property type="project" value="UniProtKB-SubCell"/>
</dbReference>
<dbReference type="Pfam" id="PF00907">
    <property type="entry name" value="T-box"/>
    <property type="match status" value="1"/>
</dbReference>
<dbReference type="GO" id="GO:0003677">
    <property type="term" value="F:DNA binding"/>
    <property type="evidence" value="ECO:0007669"/>
    <property type="project" value="UniProtKB-UniRule"/>
</dbReference>
<dbReference type="GO" id="GO:0006357">
    <property type="term" value="P:regulation of transcription by RNA polymerase II"/>
    <property type="evidence" value="ECO:0007669"/>
    <property type="project" value="UniProtKB-ARBA"/>
</dbReference>
<evidence type="ECO:0000313" key="7">
    <source>
        <dbReference type="EMBL" id="CAF2860095.1"/>
    </source>
</evidence>
<organism evidence="7 8">
    <name type="scientific">Lepeophtheirus salmonis</name>
    <name type="common">Salmon louse</name>
    <name type="synonym">Caligus salmonis</name>
    <dbReference type="NCBI Taxonomy" id="72036"/>
    <lineage>
        <taxon>Eukaryota</taxon>
        <taxon>Metazoa</taxon>
        <taxon>Ecdysozoa</taxon>
        <taxon>Arthropoda</taxon>
        <taxon>Crustacea</taxon>
        <taxon>Multicrustacea</taxon>
        <taxon>Hexanauplia</taxon>
        <taxon>Copepoda</taxon>
        <taxon>Siphonostomatoida</taxon>
        <taxon>Caligidae</taxon>
        <taxon>Lepeophtheirus</taxon>
    </lineage>
</organism>